<evidence type="ECO:0000313" key="1">
    <source>
        <dbReference type="EMBL" id="BAC91165.1"/>
    </source>
</evidence>
<dbReference type="EMBL" id="BA000045">
    <property type="protein sequence ID" value="BAC91165.1"/>
    <property type="molecule type" value="Genomic_DNA"/>
</dbReference>
<reference evidence="1 2" key="2">
    <citation type="journal article" date="2003" name="DNA Res.">
        <title>Complete genome structure of Gloeobacter violaceus PCC 7421, a cyanobacterium that lacks thylakoids (supplement).</title>
        <authorList>
            <person name="Nakamura Y."/>
            <person name="Kaneko T."/>
            <person name="Sato S."/>
            <person name="Mimuro M."/>
            <person name="Miyashita H."/>
            <person name="Tsuchiya T."/>
            <person name="Sasamoto S."/>
            <person name="Watanabe A."/>
            <person name="Kawashima K."/>
            <person name="Kishida Y."/>
            <person name="Kiyokawa C."/>
            <person name="Kohara M."/>
            <person name="Matsumoto M."/>
            <person name="Matsuno A."/>
            <person name="Nakazaki N."/>
            <person name="Shimpo S."/>
            <person name="Takeuchi C."/>
            <person name="Yamada M."/>
            <person name="Tabata S."/>
        </authorList>
    </citation>
    <scope>NUCLEOTIDE SEQUENCE [LARGE SCALE GENOMIC DNA]</scope>
    <source>
        <strain evidence="2">ATCC 29082 / PCC 7421</strain>
    </source>
</reference>
<dbReference type="EnsemblBacteria" id="BAC91165">
    <property type="protein sequence ID" value="BAC91165"/>
    <property type="gene ID" value="BAC91165"/>
</dbReference>
<evidence type="ECO:0000313" key="2">
    <source>
        <dbReference type="Proteomes" id="UP000000557"/>
    </source>
</evidence>
<dbReference type="InterPro" id="IPR011660">
    <property type="entry name" value="VapB-like"/>
</dbReference>
<accession>Q7NGE7</accession>
<dbReference type="Pfam" id="PF07704">
    <property type="entry name" value="PSK_trans_fac"/>
    <property type="match status" value="1"/>
</dbReference>
<sequence>MQQINIKSDKAYRMANELSRLTGESVTQAITTAIEERLEKIRAQTRSRREGIAERLLALGTRSVALPILDPRAPDEILYDENGLPKNPMADR</sequence>
<keyword evidence="2" id="KW-1185">Reference proteome</keyword>
<protein>
    <submittedName>
        <fullName evidence="1">Gsr3224 protein</fullName>
    </submittedName>
</protein>
<reference evidence="1 2" key="1">
    <citation type="journal article" date="2003" name="DNA Res.">
        <title>Complete genome structure of Gloeobacter violaceus PCC 7421, a cyanobacterium that lacks thylakoids.</title>
        <authorList>
            <person name="Nakamura Y."/>
            <person name="Kaneko T."/>
            <person name="Sato S."/>
            <person name="Mimuro M."/>
            <person name="Miyashita H."/>
            <person name="Tsuchiya T."/>
            <person name="Sasamoto S."/>
            <person name="Watanabe A."/>
            <person name="Kawashima K."/>
            <person name="Kishida Y."/>
            <person name="Kiyokawa C."/>
            <person name="Kohara M."/>
            <person name="Matsumoto M."/>
            <person name="Matsuno A."/>
            <person name="Nakazaki N."/>
            <person name="Shimpo S."/>
            <person name="Takeuchi C."/>
            <person name="Yamada M."/>
            <person name="Tabata S."/>
        </authorList>
    </citation>
    <scope>NUCLEOTIDE SEQUENCE [LARGE SCALE GENOMIC DNA]</scope>
    <source>
        <strain evidence="2">ATCC 29082 / PCC 7421</strain>
    </source>
</reference>
<dbReference type="HOGENOM" id="CLU_165457_4_0_3"/>
<proteinExistence type="predicted"/>
<dbReference type="KEGG" id="gvi:gsr3224"/>
<dbReference type="OrthoDB" id="495439at2"/>
<dbReference type="RefSeq" id="WP_011143214.1">
    <property type="nucleotide sequence ID" value="NC_005125.1"/>
</dbReference>
<dbReference type="AlphaFoldDB" id="Q7NGE7"/>
<organism evidence="1 2">
    <name type="scientific">Gloeobacter violaceus (strain ATCC 29082 / PCC 7421)</name>
    <dbReference type="NCBI Taxonomy" id="251221"/>
    <lineage>
        <taxon>Bacteria</taxon>
        <taxon>Bacillati</taxon>
        <taxon>Cyanobacteriota</taxon>
        <taxon>Cyanophyceae</taxon>
        <taxon>Gloeobacterales</taxon>
        <taxon>Gloeobacteraceae</taxon>
        <taxon>Gloeobacter</taxon>
    </lineage>
</organism>
<dbReference type="Proteomes" id="UP000000557">
    <property type="component" value="Chromosome"/>
</dbReference>
<dbReference type="eggNOG" id="COG4423">
    <property type="taxonomic scope" value="Bacteria"/>
</dbReference>
<dbReference type="InParanoid" id="Q7NGE7"/>
<name>Q7NGE7_GLOVI</name>
<gene>
    <name evidence="1" type="ordered locus">gsr3224</name>
</gene>